<proteinExistence type="predicted"/>
<evidence type="ECO:0000313" key="2">
    <source>
        <dbReference type="EMBL" id="SDF06611.1"/>
    </source>
</evidence>
<feature type="transmembrane region" description="Helical" evidence="1">
    <location>
        <begin position="114"/>
        <end position="132"/>
    </location>
</feature>
<protein>
    <submittedName>
        <fullName evidence="2">Rod shape-determining protein MreD</fullName>
    </submittedName>
</protein>
<reference evidence="2 3" key="1">
    <citation type="submission" date="2016-10" db="EMBL/GenBank/DDBJ databases">
        <authorList>
            <person name="de Groot N.N."/>
        </authorList>
    </citation>
    <scope>NUCLEOTIDE SEQUENCE [LARGE SCALE GENOMIC DNA]</scope>
    <source>
        <strain evidence="2 3">DSM 527</strain>
    </source>
</reference>
<dbReference type="RefSeq" id="WP_089828815.1">
    <property type="nucleotide sequence ID" value="NZ_FNBN01000001.1"/>
</dbReference>
<dbReference type="STRING" id="104663.SAMN04488121_101686"/>
<feature type="transmembrane region" description="Helical" evidence="1">
    <location>
        <begin position="138"/>
        <end position="164"/>
    </location>
</feature>
<dbReference type="OrthoDB" id="1132160at2"/>
<dbReference type="Proteomes" id="UP000199045">
    <property type="component" value="Unassembled WGS sequence"/>
</dbReference>
<dbReference type="AlphaFoldDB" id="A0A1G7I1J1"/>
<accession>A0A1G7I1J1</accession>
<organism evidence="2 3">
    <name type="scientific">Chitinophaga filiformis</name>
    <name type="common">Myxococcus filiformis</name>
    <name type="synonym">Flexibacter filiformis</name>
    <dbReference type="NCBI Taxonomy" id="104663"/>
    <lineage>
        <taxon>Bacteria</taxon>
        <taxon>Pseudomonadati</taxon>
        <taxon>Bacteroidota</taxon>
        <taxon>Chitinophagia</taxon>
        <taxon>Chitinophagales</taxon>
        <taxon>Chitinophagaceae</taxon>
        <taxon>Chitinophaga</taxon>
    </lineage>
</organism>
<evidence type="ECO:0000256" key="1">
    <source>
        <dbReference type="SAM" id="Phobius"/>
    </source>
</evidence>
<dbReference type="EMBL" id="FNBN01000001">
    <property type="protein sequence ID" value="SDF06611.1"/>
    <property type="molecule type" value="Genomic_DNA"/>
</dbReference>
<feature type="transmembrane region" description="Helical" evidence="1">
    <location>
        <begin position="51"/>
        <end position="83"/>
    </location>
</feature>
<sequence>MSILLRNIIRFVLLLLLQVFVLQNILLHQLVGLNLYMLFVLLLPFNMPRPALMLLALLMGLGLDMFMNTMGMHAAACVFIAYLRPFIINVLSPQGGFETTQKTPSMTSMGVSQFLTYIAILVFLHNLVYFPLEVFSFASFFYLLLKILLSTAASIVLIVLYELLFFSRK</sequence>
<keyword evidence="1" id="KW-1133">Transmembrane helix</keyword>
<gene>
    <name evidence="2" type="ORF">SAMN04488121_101686</name>
</gene>
<keyword evidence="1" id="KW-0812">Transmembrane</keyword>
<keyword evidence="1" id="KW-0472">Membrane</keyword>
<name>A0A1G7I1J1_CHIFI</name>
<evidence type="ECO:0000313" key="3">
    <source>
        <dbReference type="Proteomes" id="UP000199045"/>
    </source>
</evidence>